<evidence type="ECO:0000259" key="3">
    <source>
        <dbReference type="PROSITE" id="PS51677"/>
    </source>
</evidence>
<proteinExistence type="predicted"/>
<keyword evidence="2" id="KW-0378">Hydrolase</keyword>
<keyword evidence="1" id="KW-0479">Metal-binding</keyword>
<organism evidence="4 5">
    <name type="scientific">Marivirga lumbricoides</name>
    <dbReference type="NCBI Taxonomy" id="1046115"/>
    <lineage>
        <taxon>Bacteria</taxon>
        <taxon>Pseudomonadati</taxon>
        <taxon>Bacteroidota</taxon>
        <taxon>Cytophagia</taxon>
        <taxon>Cytophagales</taxon>
        <taxon>Marivirgaceae</taxon>
        <taxon>Marivirga</taxon>
    </lineage>
</organism>
<gene>
    <name evidence="4" type="ORF">GCM10011506_16110</name>
</gene>
<dbReference type="PROSITE" id="PS51677">
    <property type="entry name" value="NODB"/>
    <property type="match status" value="1"/>
</dbReference>
<dbReference type="InterPro" id="IPR050248">
    <property type="entry name" value="Polysacc_deacetylase_ArnD"/>
</dbReference>
<dbReference type="PANTHER" id="PTHR10587:SF133">
    <property type="entry name" value="CHITIN DEACETYLASE 1-RELATED"/>
    <property type="match status" value="1"/>
</dbReference>
<evidence type="ECO:0000313" key="4">
    <source>
        <dbReference type="EMBL" id="GGC31429.1"/>
    </source>
</evidence>
<name>A0ABQ1LZZ7_9BACT</name>
<evidence type="ECO:0000313" key="5">
    <source>
        <dbReference type="Proteomes" id="UP000636010"/>
    </source>
</evidence>
<dbReference type="PANTHER" id="PTHR10587">
    <property type="entry name" value="GLYCOSYL TRANSFERASE-RELATED"/>
    <property type="match status" value="1"/>
</dbReference>
<feature type="domain" description="NodB homology" evidence="3">
    <location>
        <begin position="29"/>
        <end position="210"/>
    </location>
</feature>
<dbReference type="Pfam" id="PF01522">
    <property type="entry name" value="Polysacc_deac_1"/>
    <property type="match status" value="1"/>
</dbReference>
<keyword evidence="5" id="KW-1185">Reference proteome</keyword>
<dbReference type="RefSeq" id="WP_188462107.1">
    <property type="nucleotide sequence ID" value="NZ_BAABHU010000004.1"/>
</dbReference>
<accession>A0ABQ1LZZ7</accession>
<dbReference type="EMBL" id="BMEC01000004">
    <property type="protein sequence ID" value="GGC31429.1"/>
    <property type="molecule type" value="Genomic_DNA"/>
</dbReference>
<dbReference type="SUPFAM" id="SSF88713">
    <property type="entry name" value="Glycoside hydrolase/deacetylase"/>
    <property type="match status" value="1"/>
</dbReference>
<dbReference type="Proteomes" id="UP000636010">
    <property type="component" value="Unassembled WGS sequence"/>
</dbReference>
<sequence length="212" mass="24648">MFDSSFYKTPTFIKYLLPQVEWKVATDKKEIYLTFDDGPIPYLTEEILVILKSYNAKATFFCVGDNVRKHPEIFEKVIADGHVIGNHTHNHLKGWRTRHNHYLENVEECAQNIEKFYAGSKRLFRPPYGQVSPSLARKISQAGYRIIMWDVLSKDYDIRLSPELIRKKTIESTGKGSIIVFHDNVKAQHNVLTVLPQYLQHFSNLGFKFLSL</sequence>
<protein>
    <submittedName>
        <fullName evidence="4">Polysaccharide deacetylase</fullName>
    </submittedName>
</protein>
<dbReference type="InterPro" id="IPR002509">
    <property type="entry name" value="NODB_dom"/>
</dbReference>
<comment type="caution">
    <text evidence="4">The sequence shown here is derived from an EMBL/GenBank/DDBJ whole genome shotgun (WGS) entry which is preliminary data.</text>
</comment>
<dbReference type="Gene3D" id="3.20.20.370">
    <property type="entry name" value="Glycoside hydrolase/deacetylase"/>
    <property type="match status" value="1"/>
</dbReference>
<reference evidence="5" key="1">
    <citation type="journal article" date="2019" name="Int. J. Syst. Evol. Microbiol.">
        <title>The Global Catalogue of Microorganisms (GCM) 10K type strain sequencing project: providing services to taxonomists for standard genome sequencing and annotation.</title>
        <authorList>
            <consortium name="The Broad Institute Genomics Platform"/>
            <consortium name="The Broad Institute Genome Sequencing Center for Infectious Disease"/>
            <person name="Wu L."/>
            <person name="Ma J."/>
        </authorList>
    </citation>
    <scope>NUCLEOTIDE SEQUENCE [LARGE SCALE GENOMIC DNA]</scope>
    <source>
        <strain evidence="5">CGMCC 1.10832</strain>
    </source>
</reference>
<evidence type="ECO:0000256" key="2">
    <source>
        <dbReference type="ARBA" id="ARBA00022801"/>
    </source>
</evidence>
<dbReference type="InterPro" id="IPR011330">
    <property type="entry name" value="Glyco_hydro/deAcase_b/a-brl"/>
</dbReference>
<evidence type="ECO:0000256" key="1">
    <source>
        <dbReference type="ARBA" id="ARBA00022723"/>
    </source>
</evidence>
<dbReference type="CDD" id="cd10917">
    <property type="entry name" value="CE4_NodB_like_6s_7s"/>
    <property type="match status" value="1"/>
</dbReference>